<protein>
    <submittedName>
        <fullName evidence="15">Cu+-exporting ATPase</fullName>
    </submittedName>
</protein>
<dbReference type="InterPro" id="IPR023299">
    <property type="entry name" value="ATPase_P-typ_cyto_dom_N"/>
</dbReference>
<dbReference type="PROSITE" id="PS00154">
    <property type="entry name" value="ATPASE_E1_E2"/>
    <property type="match status" value="1"/>
</dbReference>
<evidence type="ECO:0000256" key="4">
    <source>
        <dbReference type="ARBA" id="ARBA00022475"/>
    </source>
</evidence>
<dbReference type="Proteomes" id="UP000317557">
    <property type="component" value="Unassembled WGS sequence"/>
</dbReference>
<dbReference type="Pfam" id="PF00122">
    <property type="entry name" value="E1-E2_ATPase"/>
    <property type="match status" value="1"/>
</dbReference>
<dbReference type="InterPro" id="IPR059000">
    <property type="entry name" value="ATPase_P-type_domA"/>
</dbReference>
<keyword evidence="4" id="KW-1003">Cell membrane</keyword>
<dbReference type="InterPro" id="IPR018303">
    <property type="entry name" value="ATPase_P-typ_P_site"/>
</dbReference>
<keyword evidence="9" id="KW-1278">Translocase</keyword>
<feature type="transmembrane region" description="Helical" evidence="13">
    <location>
        <begin position="829"/>
        <end position="854"/>
    </location>
</feature>
<evidence type="ECO:0000256" key="9">
    <source>
        <dbReference type="ARBA" id="ARBA00022967"/>
    </source>
</evidence>
<keyword evidence="5" id="KW-0597">Phosphoprotein</keyword>
<keyword evidence="6 13" id="KW-0812">Transmembrane</keyword>
<dbReference type="Gene3D" id="3.40.50.1000">
    <property type="entry name" value="HAD superfamily/HAD-like"/>
    <property type="match status" value="1"/>
</dbReference>
<feature type="transmembrane region" description="Helical" evidence="13">
    <location>
        <begin position="461"/>
        <end position="488"/>
    </location>
</feature>
<feature type="transmembrane region" description="Helical" evidence="13">
    <location>
        <begin position="429"/>
        <end position="449"/>
    </location>
</feature>
<feature type="transmembrane region" description="Helical" evidence="13">
    <location>
        <begin position="212"/>
        <end position="231"/>
    </location>
</feature>
<evidence type="ECO:0000256" key="6">
    <source>
        <dbReference type="ARBA" id="ARBA00022692"/>
    </source>
</evidence>
<keyword evidence="3" id="KW-0813">Transport</keyword>
<dbReference type="CDD" id="cd00371">
    <property type="entry name" value="HMA"/>
    <property type="match status" value="1"/>
</dbReference>
<dbReference type="InterPro" id="IPR036163">
    <property type="entry name" value="HMA_dom_sf"/>
</dbReference>
<organism evidence="15 16">
    <name type="scientific">Gracilimonas mengyeensis</name>
    <dbReference type="NCBI Taxonomy" id="1302730"/>
    <lineage>
        <taxon>Bacteria</taxon>
        <taxon>Pseudomonadati</taxon>
        <taxon>Balneolota</taxon>
        <taxon>Balneolia</taxon>
        <taxon>Balneolales</taxon>
        <taxon>Balneolaceae</taxon>
        <taxon>Gracilimonas</taxon>
    </lineage>
</organism>
<keyword evidence="7" id="KW-0479">Metal-binding</keyword>
<comment type="subcellular location">
    <subcellularLocation>
        <location evidence="1">Cell membrane</location>
        <topology evidence="1">Multi-pass membrane protein</topology>
    </subcellularLocation>
</comment>
<comment type="similarity">
    <text evidence="2">Belongs to the cation transport ATPase (P-type) (TC 3.A.3) family. Type IB subfamily.</text>
</comment>
<dbReference type="PANTHER" id="PTHR43520:SF5">
    <property type="entry name" value="CATION-TRANSPORTING P-TYPE ATPASE-RELATED"/>
    <property type="match status" value="1"/>
</dbReference>
<dbReference type="InterPro" id="IPR036412">
    <property type="entry name" value="HAD-like_sf"/>
</dbReference>
<dbReference type="PANTHER" id="PTHR43520">
    <property type="entry name" value="ATP7, ISOFORM B"/>
    <property type="match status" value="1"/>
</dbReference>
<reference evidence="15 16" key="1">
    <citation type="submission" date="2017-05" db="EMBL/GenBank/DDBJ databases">
        <authorList>
            <person name="Varghese N."/>
            <person name="Submissions S."/>
        </authorList>
    </citation>
    <scope>NUCLEOTIDE SEQUENCE [LARGE SCALE GENOMIC DNA]</scope>
    <source>
        <strain evidence="15 16">DSM 21985</strain>
    </source>
</reference>
<dbReference type="SUPFAM" id="SSF56784">
    <property type="entry name" value="HAD-like"/>
    <property type="match status" value="1"/>
</dbReference>
<evidence type="ECO:0000313" key="15">
    <source>
        <dbReference type="EMBL" id="SMO45367.1"/>
    </source>
</evidence>
<dbReference type="InterPro" id="IPR021993">
    <property type="entry name" value="ATPase-cat-bd"/>
</dbReference>
<dbReference type="InterPro" id="IPR001757">
    <property type="entry name" value="P_typ_ATPase"/>
</dbReference>
<dbReference type="GO" id="GO:0005524">
    <property type="term" value="F:ATP binding"/>
    <property type="evidence" value="ECO:0007669"/>
    <property type="project" value="InterPro"/>
</dbReference>
<evidence type="ECO:0000256" key="13">
    <source>
        <dbReference type="SAM" id="Phobius"/>
    </source>
</evidence>
<feature type="transmembrane region" description="Helical" evidence="13">
    <location>
        <begin position="252"/>
        <end position="270"/>
    </location>
</feature>
<feature type="transmembrane region" description="Helical" evidence="13">
    <location>
        <begin position="276"/>
        <end position="294"/>
    </location>
</feature>
<evidence type="ECO:0000256" key="5">
    <source>
        <dbReference type="ARBA" id="ARBA00022553"/>
    </source>
</evidence>
<dbReference type="InterPro" id="IPR008250">
    <property type="entry name" value="ATPase_P-typ_transduc_dom_A_sf"/>
</dbReference>
<dbReference type="OrthoDB" id="909834at2"/>
<evidence type="ECO:0000256" key="1">
    <source>
        <dbReference type="ARBA" id="ARBA00004651"/>
    </source>
</evidence>
<proteinExistence type="inferred from homology"/>
<dbReference type="Pfam" id="PF00403">
    <property type="entry name" value="HMA"/>
    <property type="match status" value="1"/>
</dbReference>
<dbReference type="InterPro" id="IPR023214">
    <property type="entry name" value="HAD_sf"/>
</dbReference>
<evidence type="ECO:0000313" key="16">
    <source>
        <dbReference type="Proteomes" id="UP000317557"/>
    </source>
</evidence>
<accession>A0A521BE46</accession>
<feature type="transmembrane region" description="Helical" evidence="13">
    <location>
        <begin position="178"/>
        <end position="197"/>
    </location>
</feature>
<dbReference type="Pfam" id="PF12156">
    <property type="entry name" value="ATPase-cat_bd"/>
    <property type="match status" value="1"/>
</dbReference>
<dbReference type="PROSITE" id="PS50846">
    <property type="entry name" value="HMA_2"/>
    <property type="match status" value="1"/>
</dbReference>
<dbReference type="GO" id="GO:0055070">
    <property type="term" value="P:copper ion homeostasis"/>
    <property type="evidence" value="ECO:0007669"/>
    <property type="project" value="TreeGrafter"/>
</dbReference>
<keyword evidence="10 13" id="KW-1133">Transmembrane helix</keyword>
<dbReference type="AlphaFoldDB" id="A0A521BE46"/>
<evidence type="ECO:0000259" key="14">
    <source>
        <dbReference type="PROSITE" id="PS50846"/>
    </source>
</evidence>
<evidence type="ECO:0000256" key="12">
    <source>
        <dbReference type="ARBA" id="ARBA00023136"/>
    </source>
</evidence>
<dbReference type="Pfam" id="PF00702">
    <property type="entry name" value="Hydrolase"/>
    <property type="match status" value="1"/>
</dbReference>
<gene>
    <name evidence="15" type="ORF">SAMN06265219_102219</name>
</gene>
<name>A0A521BE46_9BACT</name>
<dbReference type="Gene3D" id="2.70.150.10">
    <property type="entry name" value="Calcium-transporting ATPase, cytoplasmic transduction domain A"/>
    <property type="match status" value="1"/>
</dbReference>
<dbReference type="EMBL" id="FXTP01000002">
    <property type="protein sequence ID" value="SMO45367.1"/>
    <property type="molecule type" value="Genomic_DNA"/>
</dbReference>
<dbReference type="GO" id="GO:0016887">
    <property type="term" value="F:ATP hydrolysis activity"/>
    <property type="evidence" value="ECO:0007669"/>
    <property type="project" value="InterPro"/>
</dbReference>
<evidence type="ECO:0000256" key="11">
    <source>
        <dbReference type="ARBA" id="ARBA00023065"/>
    </source>
</evidence>
<dbReference type="SUPFAM" id="SSF81653">
    <property type="entry name" value="Calcium ATPase, transduction domain A"/>
    <property type="match status" value="1"/>
</dbReference>
<keyword evidence="8" id="KW-0460">Magnesium</keyword>
<sequence>MKTTKAAISSHVCYHCGEECAEESVFFDDKAFCCSGCKAAYQILDKSGLCSYYDLDANPGINLKNTKHRARFDYLEDEEVINRITDFRDANKLSLTLYIPNIHCTSCVWLLENLQKLDPGVLQSSVNFLKRELSLLIDSDKTTLRDVVEQLVTIGYEPEIRMDKLDAKSEKAHRNRSLWLKMGVAGFAFGNIMLFSFPDYLDTTGSGLGGNFHLLFGALNIILAIPVLVYSSSDYLKSAFAALSQRGVNLDVPISIGIVALFSQSVYEIVTLTGTGYMDSFTGLIFFLLIGKLVQQKTFNRLSFDRDYRSYLPIAVNVLNDNGEEYSVSLDKLEPGKQMRLRNQELVPCDSTLISDEAFLDYSFITGESEPVTVKKGERVFAGGRLIGNAALLKTEEKVTNSYLTKLWNHEAFQNNDKELKLTTFADKISPYFTISVLGIAFFSGLYWLETAGMETALSVFTAVLIIACPCALALSTPFTLGSALNVLSLNGLFVKNHLLLENLSKASSIVFDKTGTLTENEAAEVKFIGGELSAQEQIWVKSACKNSIHPLSRKVANYLTTVIARDSASETSKSHGNLPAMAAGRNQGDCFVESLSSPASNNDAPRNDRAEISSFEEIPGKGIFAEVEGTLICLGSKAFLVDQAALSLENIPQNEFNGSTVHLSINGEYRGFFGIEAGIRDGIHNLLASIKETFNTYLLSGDNEAQKSAFSDYFGSNGSLLFNQKPEEKLAFITQLQKNGEQVIMVGDGLNDAGALKKADFGIALADDVSSFAPACDAILEGDSLSKLNDFIDFSKASMKIIMASFVLSLLYNTIGLGFAITGQLSPLVAAILMPLSSISVMVFTFVTTRFFARKGGLAIWK</sequence>
<dbReference type="NCBIfam" id="TIGR01494">
    <property type="entry name" value="ATPase_P-type"/>
    <property type="match status" value="2"/>
</dbReference>
<dbReference type="InterPro" id="IPR006121">
    <property type="entry name" value="HMA_dom"/>
</dbReference>
<dbReference type="GO" id="GO:0005886">
    <property type="term" value="C:plasma membrane"/>
    <property type="evidence" value="ECO:0007669"/>
    <property type="project" value="UniProtKB-SubCell"/>
</dbReference>
<dbReference type="RefSeq" id="WP_142453228.1">
    <property type="nucleotide sequence ID" value="NZ_FXTP01000002.1"/>
</dbReference>
<evidence type="ECO:0000256" key="10">
    <source>
        <dbReference type="ARBA" id="ARBA00022989"/>
    </source>
</evidence>
<dbReference type="Gene3D" id="3.30.70.100">
    <property type="match status" value="1"/>
</dbReference>
<dbReference type="PRINTS" id="PR00119">
    <property type="entry name" value="CATATPASE"/>
</dbReference>
<dbReference type="Gene3D" id="3.40.1110.10">
    <property type="entry name" value="Calcium-transporting ATPase, cytoplasmic domain N"/>
    <property type="match status" value="1"/>
</dbReference>
<evidence type="ECO:0000256" key="8">
    <source>
        <dbReference type="ARBA" id="ARBA00022842"/>
    </source>
</evidence>
<dbReference type="SUPFAM" id="SSF55008">
    <property type="entry name" value="HMA, heavy metal-associated domain"/>
    <property type="match status" value="1"/>
</dbReference>
<keyword evidence="12 13" id="KW-0472">Membrane</keyword>
<keyword evidence="16" id="KW-1185">Reference proteome</keyword>
<feature type="transmembrane region" description="Helical" evidence="13">
    <location>
        <begin position="802"/>
        <end position="823"/>
    </location>
</feature>
<dbReference type="GO" id="GO:0005507">
    <property type="term" value="F:copper ion binding"/>
    <property type="evidence" value="ECO:0007669"/>
    <property type="project" value="TreeGrafter"/>
</dbReference>
<evidence type="ECO:0000256" key="7">
    <source>
        <dbReference type="ARBA" id="ARBA00022723"/>
    </source>
</evidence>
<dbReference type="GO" id="GO:0043682">
    <property type="term" value="F:P-type divalent copper transporter activity"/>
    <property type="evidence" value="ECO:0007669"/>
    <property type="project" value="TreeGrafter"/>
</dbReference>
<feature type="domain" description="HMA" evidence="14">
    <location>
        <begin position="93"/>
        <end position="159"/>
    </location>
</feature>
<evidence type="ECO:0000256" key="3">
    <source>
        <dbReference type="ARBA" id="ARBA00022448"/>
    </source>
</evidence>
<evidence type="ECO:0000256" key="2">
    <source>
        <dbReference type="ARBA" id="ARBA00006024"/>
    </source>
</evidence>
<keyword evidence="11" id="KW-0406">Ion transport</keyword>